<dbReference type="PANTHER" id="PTHR35176:SF6">
    <property type="entry name" value="HEME OXYGENASE HI_0854-RELATED"/>
    <property type="match status" value="1"/>
</dbReference>
<dbReference type="InterPro" id="IPR011576">
    <property type="entry name" value="Pyridox_Oxase_N"/>
</dbReference>
<proteinExistence type="predicted"/>
<accession>A0A368SZF2</accession>
<dbReference type="SUPFAM" id="SSF50475">
    <property type="entry name" value="FMN-binding split barrel"/>
    <property type="match status" value="1"/>
</dbReference>
<dbReference type="Pfam" id="PF01243">
    <property type="entry name" value="PNPOx_N"/>
    <property type="match status" value="1"/>
</dbReference>
<dbReference type="GO" id="GO:0070967">
    <property type="term" value="F:coenzyme F420 binding"/>
    <property type="evidence" value="ECO:0007669"/>
    <property type="project" value="TreeGrafter"/>
</dbReference>
<protein>
    <submittedName>
        <fullName evidence="3">PPOX class F420-dependent oxidoreductase</fullName>
    </submittedName>
</protein>
<dbReference type="PANTHER" id="PTHR35176">
    <property type="entry name" value="HEME OXYGENASE HI_0854-RELATED"/>
    <property type="match status" value="1"/>
</dbReference>
<dbReference type="OrthoDB" id="3693562at2"/>
<dbReference type="RefSeq" id="WP_114433529.1">
    <property type="nucleotide sequence ID" value="NZ_QEIN01000264.1"/>
</dbReference>
<name>A0A368SZF2_9ACTN</name>
<dbReference type="Proteomes" id="UP000253318">
    <property type="component" value="Unassembled WGS sequence"/>
</dbReference>
<dbReference type="GO" id="GO:0016627">
    <property type="term" value="F:oxidoreductase activity, acting on the CH-CH group of donors"/>
    <property type="evidence" value="ECO:0007669"/>
    <property type="project" value="TreeGrafter"/>
</dbReference>
<comment type="caution">
    <text evidence="3">The sequence shown here is derived from an EMBL/GenBank/DDBJ whole genome shotgun (WGS) entry which is preliminary data.</text>
</comment>
<gene>
    <name evidence="3" type="ORF">DEF24_23615</name>
</gene>
<evidence type="ECO:0000259" key="2">
    <source>
        <dbReference type="Pfam" id="PF01243"/>
    </source>
</evidence>
<dbReference type="Gene3D" id="2.30.110.10">
    <property type="entry name" value="Electron Transport, Fmn-binding Protein, Chain A"/>
    <property type="match status" value="1"/>
</dbReference>
<dbReference type="InterPro" id="IPR024031">
    <property type="entry name" value="MSMEG_5819/OxyR"/>
</dbReference>
<sequence length="133" mass="14827">MPFTHVELDYLKTQRMARLATIGPAGAPQLRPVVFELNLDLGTIDIGGWDMGATQKYRNVRREPRVSIVIDDVVCYDPFVDRGIEVRGRAEPIGDHGPMHPGYSDEIIRVHPRRIVSWGLDPATPGITARDVA</sequence>
<dbReference type="InterPro" id="IPR052019">
    <property type="entry name" value="F420H2_bilvrd_red/Heme_oxyg"/>
</dbReference>
<dbReference type="NCBIfam" id="TIGR04023">
    <property type="entry name" value="PPOX_MSMEG_5819"/>
    <property type="match status" value="1"/>
</dbReference>
<evidence type="ECO:0000313" key="4">
    <source>
        <dbReference type="Proteomes" id="UP000253318"/>
    </source>
</evidence>
<evidence type="ECO:0000256" key="1">
    <source>
        <dbReference type="ARBA" id="ARBA00023002"/>
    </source>
</evidence>
<dbReference type="GO" id="GO:0005829">
    <property type="term" value="C:cytosol"/>
    <property type="evidence" value="ECO:0007669"/>
    <property type="project" value="TreeGrafter"/>
</dbReference>
<dbReference type="AlphaFoldDB" id="A0A368SZF2"/>
<evidence type="ECO:0000313" key="3">
    <source>
        <dbReference type="EMBL" id="RCV51019.1"/>
    </source>
</evidence>
<organism evidence="3 4">
    <name type="scientific">Marinitenerispora sediminis</name>
    <dbReference type="NCBI Taxonomy" id="1931232"/>
    <lineage>
        <taxon>Bacteria</taxon>
        <taxon>Bacillati</taxon>
        <taxon>Actinomycetota</taxon>
        <taxon>Actinomycetes</taxon>
        <taxon>Streptosporangiales</taxon>
        <taxon>Nocardiopsidaceae</taxon>
        <taxon>Marinitenerispora</taxon>
    </lineage>
</organism>
<dbReference type="EMBL" id="QEIN01000264">
    <property type="protein sequence ID" value="RCV51019.1"/>
    <property type="molecule type" value="Genomic_DNA"/>
</dbReference>
<keyword evidence="1" id="KW-0560">Oxidoreductase</keyword>
<feature type="domain" description="Pyridoxamine 5'-phosphate oxidase N-terminal" evidence="2">
    <location>
        <begin position="9"/>
        <end position="97"/>
    </location>
</feature>
<keyword evidence="4" id="KW-1185">Reference proteome</keyword>
<reference evidence="3 4" key="1">
    <citation type="submission" date="2018-04" db="EMBL/GenBank/DDBJ databases">
        <title>Novel actinobacteria from marine sediment.</title>
        <authorList>
            <person name="Ng Z.Y."/>
            <person name="Tan G.Y.A."/>
        </authorList>
    </citation>
    <scope>NUCLEOTIDE SEQUENCE [LARGE SCALE GENOMIC DNA]</scope>
    <source>
        <strain evidence="3 4">TPS81</strain>
    </source>
</reference>
<dbReference type="InterPro" id="IPR012349">
    <property type="entry name" value="Split_barrel_FMN-bd"/>
</dbReference>